<evidence type="ECO:0000256" key="5">
    <source>
        <dbReference type="ARBA" id="ARBA00022692"/>
    </source>
</evidence>
<dbReference type="GO" id="GO:0005886">
    <property type="term" value="C:plasma membrane"/>
    <property type="evidence" value="ECO:0007669"/>
    <property type="project" value="UniProtKB-SubCell"/>
</dbReference>
<dbReference type="RefSeq" id="WP_081993655.1">
    <property type="nucleotide sequence ID" value="NZ_JAAVUN010000001.1"/>
</dbReference>
<dbReference type="InterPro" id="IPR007208">
    <property type="entry name" value="MrpF/PhaF-like"/>
</dbReference>
<dbReference type="AlphaFoldDB" id="A0A846TW94"/>
<evidence type="ECO:0000256" key="3">
    <source>
        <dbReference type="ARBA" id="ARBA00022448"/>
    </source>
</evidence>
<comment type="subcellular location">
    <subcellularLocation>
        <location evidence="1">Cell membrane</location>
        <topology evidence="1">Multi-pass membrane protein</topology>
    </subcellularLocation>
</comment>
<evidence type="ECO:0000256" key="1">
    <source>
        <dbReference type="ARBA" id="ARBA00004651"/>
    </source>
</evidence>
<organism evidence="10 11">
    <name type="scientific">Kocuria subflava</name>
    <dbReference type="NCBI Taxonomy" id="1736139"/>
    <lineage>
        <taxon>Bacteria</taxon>
        <taxon>Bacillati</taxon>
        <taxon>Actinomycetota</taxon>
        <taxon>Actinomycetes</taxon>
        <taxon>Micrococcales</taxon>
        <taxon>Micrococcaceae</taxon>
        <taxon>Kocuria</taxon>
    </lineage>
</organism>
<reference evidence="10 11" key="1">
    <citation type="submission" date="2020-02" db="EMBL/GenBank/DDBJ databases">
        <authorList>
            <person name="Sun Q."/>
        </authorList>
    </citation>
    <scope>NUCLEOTIDE SEQUENCE [LARGE SCALE GENOMIC DNA]</scope>
    <source>
        <strain evidence="10 11">YIM 13062</strain>
    </source>
</reference>
<keyword evidence="6 9" id="KW-1133">Transmembrane helix</keyword>
<protein>
    <recommendedName>
        <fullName evidence="12">Cation:proton antiporter</fullName>
    </recommendedName>
</protein>
<evidence type="ECO:0000313" key="10">
    <source>
        <dbReference type="EMBL" id="NKE08575.1"/>
    </source>
</evidence>
<gene>
    <name evidence="10" type="ORF">GTW58_01160</name>
</gene>
<dbReference type="Proteomes" id="UP000521379">
    <property type="component" value="Unassembled WGS sequence"/>
</dbReference>
<keyword evidence="5 9" id="KW-0812">Transmembrane</keyword>
<comment type="similarity">
    <text evidence="2">Belongs to the CPA3 antiporters (TC 2.A.63) subunit F family.</text>
</comment>
<feature type="transmembrane region" description="Helical" evidence="9">
    <location>
        <begin position="61"/>
        <end position="82"/>
    </location>
</feature>
<evidence type="ECO:0000256" key="7">
    <source>
        <dbReference type="ARBA" id="ARBA00023136"/>
    </source>
</evidence>
<dbReference type="Pfam" id="PF04066">
    <property type="entry name" value="MrpF_PhaF"/>
    <property type="match status" value="1"/>
</dbReference>
<evidence type="ECO:0000256" key="8">
    <source>
        <dbReference type="SAM" id="MobiDB-lite"/>
    </source>
</evidence>
<evidence type="ECO:0000256" key="4">
    <source>
        <dbReference type="ARBA" id="ARBA00022475"/>
    </source>
</evidence>
<feature type="transmembrane region" description="Helical" evidence="9">
    <location>
        <begin position="34"/>
        <end position="54"/>
    </location>
</feature>
<evidence type="ECO:0000256" key="9">
    <source>
        <dbReference type="SAM" id="Phobius"/>
    </source>
</evidence>
<keyword evidence="11" id="KW-1185">Reference proteome</keyword>
<dbReference type="EMBL" id="JAAVUN010000001">
    <property type="protein sequence ID" value="NKE08575.1"/>
    <property type="molecule type" value="Genomic_DNA"/>
</dbReference>
<evidence type="ECO:0000313" key="11">
    <source>
        <dbReference type="Proteomes" id="UP000521379"/>
    </source>
</evidence>
<keyword evidence="7 9" id="KW-0472">Membrane</keyword>
<evidence type="ECO:0000256" key="6">
    <source>
        <dbReference type="ARBA" id="ARBA00022989"/>
    </source>
</evidence>
<evidence type="ECO:0008006" key="12">
    <source>
        <dbReference type="Google" id="ProtNLM"/>
    </source>
</evidence>
<dbReference type="PANTHER" id="PTHR34702:SF1">
    <property type="entry name" value="NA(+)_H(+) ANTIPORTER SUBUNIT F"/>
    <property type="match status" value="1"/>
</dbReference>
<feature type="region of interest" description="Disordered" evidence="8">
    <location>
        <begin position="85"/>
        <end position="158"/>
    </location>
</feature>
<accession>A0A846TW94</accession>
<proteinExistence type="inferred from homology"/>
<evidence type="ECO:0000256" key="2">
    <source>
        <dbReference type="ARBA" id="ARBA00009212"/>
    </source>
</evidence>
<keyword evidence="3" id="KW-0813">Transport</keyword>
<dbReference type="GO" id="GO:0015385">
    <property type="term" value="F:sodium:proton antiporter activity"/>
    <property type="evidence" value="ECO:0007669"/>
    <property type="project" value="TreeGrafter"/>
</dbReference>
<comment type="caution">
    <text evidence="10">The sequence shown here is derived from an EMBL/GenBank/DDBJ whole genome shotgun (WGS) entry which is preliminary data.</text>
</comment>
<name>A0A846TW94_9MICC</name>
<dbReference type="PANTHER" id="PTHR34702">
    <property type="entry name" value="NA(+)/H(+) ANTIPORTER SUBUNIT F1"/>
    <property type="match status" value="1"/>
</dbReference>
<keyword evidence="4" id="KW-1003">Cell membrane</keyword>
<sequence>MNSIVLLLAVVLLAGAAAGVLYRLVKGPALLDRVLASDVLLAIVAAAVCVDMIWQKNTDYLTLTVMISLVGFLASVTFARFVQTRPSQHPDAGRSRSEWEDAEAPSRGNEPGTGTGEITIIHSPQTAREAATGPSVGTSSHGQAAAGSDDSNAGEGGR</sequence>